<accession>A0ABW3GFN6</accession>
<gene>
    <name evidence="2" type="ORF">ACFQ1T_06070</name>
</gene>
<keyword evidence="1" id="KW-0175">Coiled coil</keyword>
<evidence type="ECO:0000313" key="3">
    <source>
        <dbReference type="Proteomes" id="UP001597106"/>
    </source>
</evidence>
<dbReference type="RefSeq" id="WP_379074828.1">
    <property type="nucleotide sequence ID" value="NZ_JBHTJW010000002.1"/>
</dbReference>
<feature type="coiled-coil region" evidence="1">
    <location>
        <begin position="76"/>
        <end position="103"/>
    </location>
</feature>
<comment type="caution">
    <text evidence="2">The sequence shown here is derived from an EMBL/GenBank/DDBJ whole genome shotgun (WGS) entry which is preliminary data.</text>
</comment>
<sequence>MNIQELFELTHAAKLRIHSITSTVAYAIAALERDPAPIFQLGTVVRMGLSDEEVSDPATIEIMRWEYRVWIIGHALADISESIATLLNEIVKLESALLGYEDQFIRFERLGLDRKLHALPKLILDEDYVAAIDSITKARNCLIHRHGIIGSSDCNGNQELILTWRGIIVSKTGPHGEDEIEFEPSYRGPAAASPNGLVKLLISSVTRKFPLGSRLNFEPNDLCTLAWCLGGIILQIETEVKRLIEEGGATEQTVQVAGEPFAIVKWQKTKDNENSLIIENIGDSDALGSIDNFNNTQFEFNLRTPVTLILKEPSGNPFRVFYKSKAGNGKIFFVLINYEDKTTITEIVKN</sequence>
<evidence type="ECO:0000313" key="2">
    <source>
        <dbReference type="EMBL" id="MFD0929342.1"/>
    </source>
</evidence>
<reference evidence="3" key="1">
    <citation type="journal article" date="2019" name="Int. J. Syst. Evol. Microbiol.">
        <title>The Global Catalogue of Microorganisms (GCM) 10K type strain sequencing project: providing services to taxonomists for standard genome sequencing and annotation.</title>
        <authorList>
            <consortium name="The Broad Institute Genomics Platform"/>
            <consortium name="The Broad Institute Genome Sequencing Center for Infectious Disease"/>
            <person name="Wu L."/>
            <person name="Ma J."/>
        </authorList>
    </citation>
    <scope>NUCLEOTIDE SEQUENCE [LARGE SCALE GENOMIC DNA]</scope>
    <source>
        <strain evidence="3">CCUG 59685</strain>
    </source>
</reference>
<protein>
    <submittedName>
        <fullName evidence="2">Uncharacterized protein</fullName>
    </submittedName>
</protein>
<dbReference type="EMBL" id="JBHTJW010000002">
    <property type="protein sequence ID" value="MFD0929342.1"/>
    <property type="molecule type" value="Genomic_DNA"/>
</dbReference>
<organism evidence="2 3">
    <name type="scientific">Methylophilus glucosoxydans</name>
    <dbReference type="NCBI Taxonomy" id="752553"/>
    <lineage>
        <taxon>Bacteria</taxon>
        <taxon>Pseudomonadati</taxon>
        <taxon>Pseudomonadota</taxon>
        <taxon>Betaproteobacteria</taxon>
        <taxon>Nitrosomonadales</taxon>
        <taxon>Methylophilaceae</taxon>
        <taxon>Methylophilus</taxon>
    </lineage>
</organism>
<proteinExistence type="predicted"/>
<name>A0ABW3GFN6_9PROT</name>
<dbReference type="Proteomes" id="UP001597106">
    <property type="component" value="Unassembled WGS sequence"/>
</dbReference>
<evidence type="ECO:0000256" key="1">
    <source>
        <dbReference type="SAM" id="Coils"/>
    </source>
</evidence>
<keyword evidence="3" id="KW-1185">Reference proteome</keyword>